<keyword evidence="1" id="KW-1133">Transmembrane helix</keyword>
<evidence type="ECO:0000313" key="4">
    <source>
        <dbReference type="Proteomes" id="UP000198951"/>
    </source>
</evidence>
<keyword evidence="4" id="KW-1185">Reference proteome</keyword>
<dbReference type="PANTHER" id="PTHR34220">
    <property type="entry name" value="SENSOR HISTIDINE KINASE YPDA"/>
    <property type="match status" value="1"/>
</dbReference>
<name>A0A1H4D5Z4_9FLAO</name>
<dbReference type="Pfam" id="PF06580">
    <property type="entry name" value="His_kinase"/>
    <property type="match status" value="1"/>
</dbReference>
<dbReference type="AlphaFoldDB" id="A0A1H4D5Z4"/>
<dbReference type="PANTHER" id="PTHR34220:SF7">
    <property type="entry name" value="SENSOR HISTIDINE KINASE YPDA"/>
    <property type="match status" value="1"/>
</dbReference>
<dbReference type="InterPro" id="IPR010559">
    <property type="entry name" value="Sig_transdc_His_kin_internal"/>
</dbReference>
<evidence type="ECO:0000259" key="2">
    <source>
        <dbReference type="Pfam" id="PF06580"/>
    </source>
</evidence>
<evidence type="ECO:0000256" key="1">
    <source>
        <dbReference type="SAM" id="Phobius"/>
    </source>
</evidence>
<dbReference type="GO" id="GO:0016020">
    <property type="term" value="C:membrane"/>
    <property type="evidence" value="ECO:0007669"/>
    <property type="project" value="InterPro"/>
</dbReference>
<dbReference type="OrthoDB" id="9809908at2"/>
<dbReference type="Gene3D" id="3.30.565.10">
    <property type="entry name" value="Histidine kinase-like ATPase, C-terminal domain"/>
    <property type="match status" value="1"/>
</dbReference>
<proteinExistence type="predicted"/>
<keyword evidence="1" id="KW-0812">Transmembrane</keyword>
<dbReference type="RefSeq" id="WP_091089516.1">
    <property type="nucleotide sequence ID" value="NZ_FNRD01000007.1"/>
</dbReference>
<feature type="domain" description="Signal transduction histidine kinase internal region" evidence="2">
    <location>
        <begin position="158"/>
        <end position="237"/>
    </location>
</feature>
<dbReference type="InterPro" id="IPR036890">
    <property type="entry name" value="HATPase_C_sf"/>
</dbReference>
<protein>
    <submittedName>
        <fullName evidence="3">GHKL domain-containing protein</fullName>
    </submittedName>
</protein>
<dbReference type="Proteomes" id="UP000198951">
    <property type="component" value="Unassembled WGS sequence"/>
</dbReference>
<dbReference type="InterPro" id="IPR050640">
    <property type="entry name" value="Bact_2-comp_sensor_kinase"/>
</dbReference>
<dbReference type="STRING" id="150146.SAMN05443667_10770"/>
<evidence type="ECO:0000313" key="3">
    <source>
        <dbReference type="EMBL" id="SEA68061.1"/>
    </source>
</evidence>
<accession>A0A1H4D5Z4</accession>
<gene>
    <name evidence="3" type="ORF">SAMN05443667_10770</name>
</gene>
<keyword evidence="1" id="KW-0472">Membrane</keyword>
<feature type="transmembrane region" description="Helical" evidence="1">
    <location>
        <begin position="116"/>
        <end position="135"/>
    </location>
</feature>
<dbReference type="GO" id="GO:0000155">
    <property type="term" value="F:phosphorelay sensor kinase activity"/>
    <property type="evidence" value="ECO:0007669"/>
    <property type="project" value="InterPro"/>
</dbReference>
<sequence>MYNNKKITILSHLLVWLVLFSMPYILSSGQEQNINRVIAHFWIPFLFYAIIFYLNYFYIIDRFLFTKKNLAFIAINAVMIALFLLVKEQSVSTFFSELQRTPPNTGEGEKGPPFKLFIYMQMLPYIASLLFAIAAKTTKRLTKTEAESKEATNYKLKSELQHLHYQLQPHFFFNSLNNIYSLVDISPEQAKKTIHSLSKLMRYMLYETNLELVSLSKEVDFMKKYIELMQLRVSDKIVINANFPTSETGVQIAPLLFISLIENAFKHGVSATKESQISITMTVENKKVLFLIENNNFPKKTDDKSGSGIGLQNLKKRLELLYPNKHFFETTVKNNYFLVTLEIETA</sequence>
<dbReference type="EMBL" id="FNRD01000007">
    <property type="protein sequence ID" value="SEA68061.1"/>
    <property type="molecule type" value="Genomic_DNA"/>
</dbReference>
<reference evidence="4" key="1">
    <citation type="submission" date="2016-10" db="EMBL/GenBank/DDBJ databases">
        <authorList>
            <person name="Varghese N."/>
            <person name="Submissions S."/>
        </authorList>
    </citation>
    <scope>NUCLEOTIDE SEQUENCE [LARGE SCALE GENOMIC DNA]</scope>
    <source>
        <strain evidence="4">DSM 22376</strain>
    </source>
</reference>
<organism evidence="3 4">
    <name type="scientific">Flavobacterium gillisiae</name>
    <dbReference type="NCBI Taxonomy" id="150146"/>
    <lineage>
        <taxon>Bacteria</taxon>
        <taxon>Pseudomonadati</taxon>
        <taxon>Bacteroidota</taxon>
        <taxon>Flavobacteriia</taxon>
        <taxon>Flavobacteriales</taxon>
        <taxon>Flavobacteriaceae</taxon>
        <taxon>Flavobacterium</taxon>
    </lineage>
</organism>
<dbReference type="SUPFAM" id="SSF55874">
    <property type="entry name" value="ATPase domain of HSP90 chaperone/DNA topoisomerase II/histidine kinase"/>
    <property type="match status" value="1"/>
</dbReference>
<feature type="transmembrane region" description="Helical" evidence="1">
    <location>
        <begin position="38"/>
        <end position="58"/>
    </location>
</feature>
<feature type="transmembrane region" description="Helical" evidence="1">
    <location>
        <begin position="70"/>
        <end position="86"/>
    </location>
</feature>
<feature type="transmembrane region" description="Helical" evidence="1">
    <location>
        <begin position="7"/>
        <end position="26"/>
    </location>
</feature>